<dbReference type="InterPro" id="IPR011604">
    <property type="entry name" value="PDDEXK-like_dom_sf"/>
</dbReference>
<protein>
    <recommendedName>
        <fullName evidence="1">PD-(D/E)XK endonuclease-like domain-containing protein</fullName>
    </recommendedName>
</protein>
<dbReference type="InterPro" id="IPR011335">
    <property type="entry name" value="Restrct_endonuc-II-like"/>
</dbReference>
<proteinExistence type="predicted"/>
<dbReference type="Pfam" id="PF12705">
    <property type="entry name" value="PDDEXK_1"/>
    <property type="match status" value="1"/>
</dbReference>
<dbReference type="Proteomes" id="UP000177725">
    <property type="component" value="Unassembled WGS sequence"/>
</dbReference>
<gene>
    <name evidence="2" type="ORF">A2174_00760</name>
</gene>
<feature type="domain" description="PD-(D/E)XK endonuclease-like" evidence="1">
    <location>
        <begin position="2"/>
        <end position="247"/>
    </location>
</feature>
<sequence length="332" mass="38956">MRLSYSALDTFKQCPQKYKFQYVEKISAPKSKEAIFGTLIHSALKYFHEPELIISPTEEDLLSFWSANWAPENFPDTREEAALFAQGVQILKNYYAKNAGQKFNILALETSFEAPIQASNDTHIITGKIDRIDKTDNEMFEVIDYKTSKSMPAQKIVDVNLQLSVYHIGVANRWPQLIKENRSIKTSLYFLKHGEKLSSIKTNEHLSRAQENIIGLLEQIKKAHQEEKFPPFPGPLCAWCAYQKICPVWKHKFRTEKIFFNDQDIKTLINEYVFLKNEIDERDKKMSEIKQTFSKFMDQENMERLFSDEGYISRQLIQRFKYDPLLLRQILE</sequence>
<dbReference type="InterPro" id="IPR038726">
    <property type="entry name" value="PDDEXK_AddAB-type"/>
</dbReference>
<dbReference type="Gene3D" id="3.90.320.10">
    <property type="match status" value="1"/>
</dbReference>
<name>A0A1G2F945_9BACT</name>
<evidence type="ECO:0000259" key="1">
    <source>
        <dbReference type="Pfam" id="PF12705"/>
    </source>
</evidence>
<comment type="caution">
    <text evidence="2">The sequence shown here is derived from an EMBL/GenBank/DDBJ whole genome shotgun (WGS) entry which is preliminary data.</text>
</comment>
<dbReference type="SUPFAM" id="SSF52980">
    <property type="entry name" value="Restriction endonuclease-like"/>
    <property type="match status" value="1"/>
</dbReference>
<evidence type="ECO:0000313" key="3">
    <source>
        <dbReference type="Proteomes" id="UP000177725"/>
    </source>
</evidence>
<dbReference type="EMBL" id="MHMV01000019">
    <property type="protein sequence ID" value="OGZ34589.1"/>
    <property type="molecule type" value="Genomic_DNA"/>
</dbReference>
<reference evidence="2 3" key="1">
    <citation type="journal article" date="2016" name="Nat. Commun.">
        <title>Thousands of microbial genomes shed light on interconnected biogeochemical processes in an aquifer system.</title>
        <authorList>
            <person name="Anantharaman K."/>
            <person name="Brown C.T."/>
            <person name="Hug L.A."/>
            <person name="Sharon I."/>
            <person name="Castelle C.J."/>
            <person name="Probst A.J."/>
            <person name="Thomas B.C."/>
            <person name="Singh A."/>
            <person name="Wilkins M.J."/>
            <person name="Karaoz U."/>
            <person name="Brodie E.L."/>
            <person name="Williams K.H."/>
            <person name="Hubbard S.S."/>
            <person name="Banfield J.F."/>
        </authorList>
    </citation>
    <scope>NUCLEOTIDE SEQUENCE [LARGE SCALE GENOMIC DNA]</scope>
</reference>
<organism evidence="2 3">
    <name type="scientific">Candidatus Portnoybacteria bacterium RBG_13_41_18</name>
    <dbReference type="NCBI Taxonomy" id="1801991"/>
    <lineage>
        <taxon>Bacteria</taxon>
        <taxon>Candidatus Portnoyibacteriota</taxon>
    </lineage>
</organism>
<feature type="non-terminal residue" evidence="2">
    <location>
        <position position="332"/>
    </location>
</feature>
<dbReference type="AlphaFoldDB" id="A0A1G2F945"/>
<accession>A0A1G2F945</accession>
<evidence type="ECO:0000313" key="2">
    <source>
        <dbReference type="EMBL" id="OGZ34589.1"/>
    </source>
</evidence>